<accession>A0ABT2X1B9</accession>
<name>A0ABT2X1B9_9RHOB</name>
<protein>
    <submittedName>
        <fullName evidence="5">Sulfotransferase domain-containing protein</fullName>
    </submittedName>
</protein>
<evidence type="ECO:0000313" key="6">
    <source>
        <dbReference type="Proteomes" id="UP001209535"/>
    </source>
</evidence>
<comment type="similarity">
    <text evidence="1">Belongs to the sulfotransferase 1 family.</text>
</comment>
<dbReference type="SUPFAM" id="SSF52540">
    <property type="entry name" value="P-loop containing nucleoside triphosphate hydrolases"/>
    <property type="match status" value="1"/>
</dbReference>
<comment type="caution">
    <text evidence="5">The sequence shown here is derived from an EMBL/GenBank/DDBJ whole genome shotgun (WGS) entry which is preliminary data.</text>
</comment>
<dbReference type="Proteomes" id="UP001209535">
    <property type="component" value="Unassembled WGS sequence"/>
</dbReference>
<organism evidence="5 6">
    <name type="scientific">Albidovulum salinarum</name>
    <dbReference type="NCBI Taxonomy" id="2984153"/>
    <lineage>
        <taxon>Bacteria</taxon>
        <taxon>Pseudomonadati</taxon>
        <taxon>Pseudomonadota</taxon>
        <taxon>Alphaproteobacteria</taxon>
        <taxon>Rhodobacterales</taxon>
        <taxon>Paracoccaceae</taxon>
        <taxon>Albidovulum</taxon>
    </lineage>
</organism>
<proteinExistence type="inferred from homology"/>
<evidence type="ECO:0000259" key="4">
    <source>
        <dbReference type="Pfam" id="PF00685"/>
    </source>
</evidence>
<evidence type="ECO:0000313" key="5">
    <source>
        <dbReference type="EMBL" id="MCU9847718.1"/>
    </source>
</evidence>
<keyword evidence="6" id="KW-1185">Reference proteome</keyword>
<feature type="region of interest" description="Disordered" evidence="3">
    <location>
        <begin position="299"/>
        <end position="321"/>
    </location>
</feature>
<dbReference type="Gene3D" id="3.40.50.300">
    <property type="entry name" value="P-loop containing nucleotide triphosphate hydrolases"/>
    <property type="match status" value="1"/>
</dbReference>
<dbReference type="Pfam" id="PF00685">
    <property type="entry name" value="Sulfotransfer_1"/>
    <property type="match status" value="1"/>
</dbReference>
<gene>
    <name evidence="5" type="ORF">OEZ60_06825</name>
</gene>
<feature type="compositionally biased region" description="Polar residues" evidence="3">
    <location>
        <begin position="299"/>
        <end position="311"/>
    </location>
</feature>
<dbReference type="InterPro" id="IPR000863">
    <property type="entry name" value="Sulfotransferase_dom"/>
</dbReference>
<dbReference type="PANTHER" id="PTHR11783">
    <property type="entry name" value="SULFOTRANSFERASE SULT"/>
    <property type="match status" value="1"/>
</dbReference>
<reference evidence="5 6" key="1">
    <citation type="submission" date="2022-10" db="EMBL/GenBank/DDBJ databases">
        <title>Defluviimonas sp. nov., isolated from ocean surface sediments.</title>
        <authorList>
            <person name="He W."/>
            <person name="Wang L."/>
            <person name="Zhang D.-F."/>
        </authorList>
    </citation>
    <scope>NUCLEOTIDE SEQUENCE [LARGE SCALE GENOMIC DNA]</scope>
    <source>
        <strain evidence="5 6">WL0024</strain>
    </source>
</reference>
<keyword evidence="2" id="KW-0808">Transferase</keyword>
<evidence type="ECO:0000256" key="3">
    <source>
        <dbReference type="SAM" id="MobiDB-lite"/>
    </source>
</evidence>
<dbReference type="EMBL" id="JAOVQO010000005">
    <property type="protein sequence ID" value="MCU9847718.1"/>
    <property type="molecule type" value="Genomic_DNA"/>
</dbReference>
<dbReference type="RefSeq" id="WP_263334472.1">
    <property type="nucleotide sequence ID" value="NZ_JAOVQO010000005.1"/>
</dbReference>
<evidence type="ECO:0000256" key="2">
    <source>
        <dbReference type="ARBA" id="ARBA00022679"/>
    </source>
</evidence>
<dbReference type="InterPro" id="IPR027417">
    <property type="entry name" value="P-loop_NTPase"/>
</dbReference>
<feature type="domain" description="Sulfotransferase" evidence="4">
    <location>
        <begin position="32"/>
        <end position="279"/>
    </location>
</feature>
<evidence type="ECO:0000256" key="1">
    <source>
        <dbReference type="ARBA" id="ARBA00005771"/>
    </source>
</evidence>
<sequence>MTYHFPYYPVKTREMHNHHMDSTIWNDFRFRDDDIVISTYAKSGTTWTQQIVSQLIFAGAEGLDVAAMSPWLDLRVPARAEKLAALEAQTHRRFIKTHLPVDALVFSPRARYIYIGRDGRDVAWSMYNHHATANDFWYEVLNDTPGRVGPAIGRPPASVRDYFTDWMRRDGHPFWPYWDNIRTWWAVRHLPNVHLTHFEALKADMPGEIRKIADFLGIRIDPANWDAILEHCSFDYMKAHAPSVVPLGGAFWEGGAPTFINKGTNGRWQSVLSAAESARYEARALLELGPDCAAWLSTGRRSTSNDNQDASSLKYLTHDRR</sequence>